<gene>
    <name evidence="4" type="ORF">GK091_09150</name>
</gene>
<dbReference type="PROSITE" id="PS00061">
    <property type="entry name" value="ADH_SHORT"/>
    <property type="match status" value="1"/>
</dbReference>
<name>A0A6M0IJ94_9BACT</name>
<accession>A0A6M0IJ94</accession>
<comment type="caution">
    <text evidence="4">The sequence shown here is derived from an EMBL/GenBank/DDBJ whole genome shotgun (WGS) entry which is preliminary data.</text>
</comment>
<dbReference type="PANTHER" id="PTHR42901:SF1">
    <property type="entry name" value="ALCOHOL DEHYDROGENASE"/>
    <property type="match status" value="1"/>
</dbReference>
<dbReference type="CDD" id="cd05233">
    <property type="entry name" value="SDR_c"/>
    <property type="match status" value="1"/>
</dbReference>
<keyword evidence="2" id="KW-0560">Oxidoreductase</keyword>
<evidence type="ECO:0000256" key="1">
    <source>
        <dbReference type="ARBA" id="ARBA00006484"/>
    </source>
</evidence>
<dbReference type="Proteomes" id="UP000477386">
    <property type="component" value="Unassembled WGS sequence"/>
</dbReference>
<dbReference type="SUPFAM" id="SSF51735">
    <property type="entry name" value="NAD(P)-binding Rossmann-fold domains"/>
    <property type="match status" value="1"/>
</dbReference>
<dbReference type="GO" id="GO:0016491">
    <property type="term" value="F:oxidoreductase activity"/>
    <property type="evidence" value="ECO:0007669"/>
    <property type="project" value="UniProtKB-KW"/>
</dbReference>
<evidence type="ECO:0000256" key="2">
    <source>
        <dbReference type="ARBA" id="ARBA00023002"/>
    </source>
</evidence>
<keyword evidence="5" id="KW-1185">Reference proteome</keyword>
<comment type="similarity">
    <text evidence="1 3">Belongs to the short-chain dehydrogenases/reductases (SDR) family.</text>
</comment>
<dbReference type="InterPro" id="IPR036291">
    <property type="entry name" value="NAD(P)-bd_dom_sf"/>
</dbReference>
<proteinExistence type="inferred from homology"/>
<dbReference type="PRINTS" id="PR00081">
    <property type="entry name" value="GDHRDH"/>
</dbReference>
<dbReference type="PRINTS" id="PR00080">
    <property type="entry name" value="SDRFAMILY"/>
</dbReference>
<dbReference type="InterPro" id="IPR020904">
    <property type="entry name" value="Sc_DH/Rdtase_CS"/>
</dbReference>
<dbReference type="InterPro" id="IPR002347">
    <property type="entry name" value="SDR_fam"/>
</dbReference>
<reference evidence="4 5" key="1">
    <citation type="submission" date="2020-02" db="EMBL/GenBank/DDBJ databases">
        <title>Draft genome sequence of two Spirosoma agri KCTC 52727 and Spirosoma terrae KCTC 52035.</title>
        <authorList>
            <person name="Rojas J."/>
            <person name="Ambika Manirajan B."/>
            <person name="Ratering S."/>
            <person name="Suarez C."/>
            <person name="Schnell S."/>
        </authorList>
    </citation>
    <scope>NUCLEOTIDE SEQUENCE [LARGE SCALE GENOMIC DNA]</scope>
    <source>
        <strain evidence="4 5">KCTC 52727</strain>
    </source>
</reference>
<dbReference type="Pfam" id="PF00106">
    <property type="entry name" value="adh_short"/>
    <property type="match status" value="1"/>
</dbReference>
<protein>
    <submittedName>
        <fullName evidence="4">SDR family oxidoreductase</fullName>
    </submittedName>
</protein>
<dbReference type="EMBL" id="JAAGNZ010000001">
    <property type="protein sequence ID" value="NEU67043.1"/>
    <property type="molecule type" value="Genomic_DNA"/>
</dbReference>
<dbReference type="AlphaFoldDB" id="A0A6M0IJ94"/>
<dbReference type="PANTHER" id="PTHR42901">
    <property type="entry name" value="ALCOHOL DEHYDROGENASE"/>
    <property type="match status" value="1"/>
</dbReference>
<sequence length="261" mass="28204">MAYALITGASKGIGLAIAEELARRKFDLLLVARSEALLTEVAQRLATTYGVKTDALSVDLAQVGAAQRVFDWCQSRNYTVCFLVNNAGYGLSGPFEKRPLAEHLDMMQVNMTTLVELTYLFLPRLRQYATPATPAYILNIGSSAAYQAVPGLSLYSASKGFVLQFSRGLRQELKRSLVSVTCVCPGSTDTAFIDRAQVGDKGRKAAERVNMTPQEVGRQAVEATLSGKAEVVTGALNKLGKLMAWLLPKGLVEQTAGSIYD</sequence>
<organism evidence="4 5">
    <name type="scientific">Spirosoma agri</name>
    <dbReference type="NCBI Taxonomy" id="1987381"/>
    <lineage>
        <taxon>Bacteria</taxon>
        <taxon>Pseudomonadati</taxon>
        <taxon>Bacteroidota</taxon>
        <taxon>Cytophagia</taxon>
        <taxon>Cytophagales</taxon>
        <taxon>Cytophagaceae</taxon>
        <taxon>Spirosoma</taxon>
    </lineage>
</organism>
<evidence type="ECO:0000256" key="3">
    <source>
        <dbReference type="RuleBase" id="RU000363"/>
    </source>
</evidence>
<dbReference type="Gene3D" id="3.40.50.720">
    <property type="entry name" value="NAD(P)-binding Rossmann-like Domain"/>
    <property type="match status" value="1"/>
</dbReference>
<evidence type="ECO:0000313" key="5">
    <source>
        <dbReference type="Proteomes" id="UP000477386"/>
    </source>
</evidence>
<dbReference type="RefSeq" id="WP_164036567.1">
    <property type="nucleotide sequence ID" value="NZ_JAAGNZ010000001.1"/>
</dbReference>
<dbReference type="PIRSF" id="PIRSF000126">
    <property type="entry name" value="11-beta-HSD1"/>
    <property type="match status" value="1"/>
</dbReference>
<evidence type="ECO:0000313" key="4">
    <source>
        <dbReference type="EMBL" id="NEU67043.1"/>
    </source>
</evidence>